<evidence type="ECO:0000313" key="2">
    <source>
        <dbReference type="EMBL" id="NKE67315.1"/>
    </source>
</evidence>
<dbReference type="AlphaFoldDB" id="A0A7X6I7H5"/>
<dbReference type="EMBL" id="VTOX01000005">
    <property type="protein sequence ID" value="NKE67315.1"/>
    <property type="molecule type" value="Genomic_DNA"/>
</dbReference>
<name>A0A7X6I7H5_9BURK</name>
<feature type="chain" id="PRO_5031147145" description="Lipoprotein" evidence="1">
    <location>
        <begin position="24"/>
        <end position="92"/>
    </location>
</feature>
<dbReference type="PROSITE" id="PS51257">
    <property type="entry name" value="PROKAR_LIPOPROTEIN"/>
    <property type="match status" value="1"/>
</dbReference>
<accession>A0A7X6I7H5</accession>
<proteinExistence type="predicted"/>
<evidence type="ECO:0008006" key="4">
    <source>
        <dbReference type="Google" id="ProtNLM"/>
    </source>
</evidence>
<evidence type="ECO:0000313" key="3">
    <source>
        <dbReference type="Proteomes" id="UP000521868"/>
    </source>
</evidence>
<evidence type="ECO:0000256" key="1">
    <source>
        <dbReference type="SAM" id="SignalP"/>
    </source>
</evidence>
<feature type="signal peptide" evidence="1">
    <location>
        <begin position="1"/>
        <end position="23"/>
    </location>
</feature>
<organism evidence="2 3">
    <name type="scientific">Ramlibacter lithotrophicus</name>
    <dbReference type="NCBI Taxonomy" id="2606681"/>
    <lineage>
        <taxon>Bacteria</taxon>
        <taxon>Pseudomonadati</taxon>
        <taxon>Pseudomonadota</taxon>
        <taxon>Betaproteobacteria</taxon>
        <taxon>Burkholderiales</taxon>
        <taxon>Comamonadaceae</taxon>
        <taxon>Ramlibacter</taxon>
    </lineage>
</organism>
<keyword evidence="1" id="KW-0732">Signal</keyword>
<dbReference type="Proteomes" id="UP000521868">
    <property type="component" value="Unassembled WGS sequence"/>
</dbReference>
<sequence>MRAAKVSVAGAALVGTGAAGALAAGCVAAAGRAPPGSPGSIPGRPASACTGASASAKPMCAGGGRDGRASMAGRARRGAYRKVFCVQSPARL</sequence>
<comment type="caution">
    <text evidence="2">The sequence shown here is derived from an EMBL/GenBank/DDBJ whole genome shotgun (WGS) entry which is preliminary data.</text>
</comment>
<reference evidence="2 3" key="1">
    <citation type="journal article" date="2020" name="Nature">
        <title>Bacterial chemolithoautotrophy via manganese oxidation.</title>
        <authorList>
            <person name="Yu H."/>
            <person name="Leadbetter J.R."/>
        </authorList>
    </citation>
    <scope>NUCLEOTIDE SEQUENCE [LARGE SCALE GENOMIC DNA]</scope>
    <source>
        <strain evidence="2 3">RBP-1</strain>
    </source>
</reference>
<protein>
    <recommendedName>
        <fullName evidence="4">Lipoprotein</fullName>
    </recommendedName>
</protein>
<gene>
    <name evidence="2" type="ORF">RAMLITH_15935</name>
</gene>
<keyword evidence="3" id="KW-1185">Reference proteome</keyword>